<name>A0A428JXJ9_9BACT</name>
<dbReference type="InterPro" id="IPR011856">
    <property type="entry name" value="tRNA_endonuc-like_dom_sf"/>
</dbReference>
<dbReference type="GO" id="GO:0009307">
    <property type="term" value="P:DNA restriction-modification system"/>
    <property type="evidence" value="ECO:0007669"/>
    <property type="project" value="InterPro"/>
</dbReference>
<feature type="domain" description="Restriction endonuclease type IV Mrr" evidence="1">
    <location>
        <begin position="148"/>
        <end position="271"/>
    </location>
</feature>
<accession>A0A428JXJ9</accession>
<keyword evidence="2" id="KW-0540">Nuclease</keyword>
<dbReference type="Pfam" id="PF04471">
    <property type="entry name" value="Mrr_cat"/>
    <property type="match status" value="1"/>
</dbReference>
<protein>
    <submittedName>
        <fullName evidence="2">Restriction endonuclease</fullName>
    </submittedName>
</protein>
<dbReference type="Gene3D" id="3.40.1350.10">
    <property type="match status" value="1"/>
</dbReference>
<dbReference type="Proteomes" id="UP000270291">
    <property type="component" value="Unassembled WGS sequence"/>
</dbReference>
<dbReference type="InterPro" id="IPR007560">
    <property type="entry name" value="Restrct_endonuc_IV_Mrr"/>
</dbReference>
<dbReference type="SUPFAM" id="SSF52980">
    <property type="entry name" value="Restriction endonuclease-like"/>
    <property type="match status" value="1"/>
</dbReference>
<keyword evidence="2" id="KW-0378">Hydrolase</keyword>
<dbReference type="EMBL" id="RWIU01000010">
    <property type="protein sequence ID" value="RSK38932.1"/>
    <property type="molecule type" value="Genomic_DNA"/>
</dbReference>
<sequence>MTRIALFDNWIPFHIGNEVKHPLVDNPINWSEFTSSPNFKLVYDEGNHQEYRLEDRRAIDEIHRLLKFQTCPICRAQMAARERDFNESLFVCLRCGFWGGRGSRMDNVHEGIPFRGVLGFYKPLKPLQELSTEYLVTHLKRFPDALPKIGPKRAEKFVMDLLSDYLNCEVKPIGGFKDKGVDGYIIKGDEISSIVQIKWRENVKGAESVKVIREVAGTLLARGVPSGILVSNKDHFSKDAISDANSISNITIEKLGKMELQLIDYHNIIDMLDISNTLLTDNMKINDWIDIENAYDVFEGAMRLHEDFVKMFK</sequence>
<proteinExistence type="predicted"/>
<dbReference type="GO" id="GO:0004519">
    <property type="term" value="F:endonuclease activity"/>
    <property type="evidence" value="ECO:0007669"/>
    <property type="project" value="UniProtKB-KW"/>
</dbReference>
<reference evidence="2 3" key="1">
    <citation type="submission" date="2018-12" db="EMBL/GenBank/DDBJ databases">
        <authorList>
            <person name="Feng G."/>
            <person name="Zhu H."/>
        </authorList>
    </citation>
    <scope>NUCLEOTIDE SEQUENCE [LARGE SCALE GENOMIC DNA]</scope>
    <source>
        <strain evidence="2 3">LMG 26000</strain>
    </source>
</reference>
<comment type="caution">
    <text evidence="2">The sequence shown here is derived from an EMBL/GenBank/DDBJ whole genome shotgun (WGS) entry which is preliminary data.</text>
</comment>
<evidence type="ECO:0000259" key="1">
    <source>
        <dbReference type="Pfam" id="PF04471"/>
    </source>
</evidence>
<dbReference type="InterPro" id="IPR011335">
    <property type="entry name" value="Restrct_endonuc-II-like"/>
</dbReference>
<dbReference type="OrthoDB" id="1491475at2"/>
<dbReference type="AlphaFoldDB" id="A0A428JXJ9"/>
<dbReference type="GO" id="GO:0003677">
    <property type="term" value="F:DNA binding"/>
    <property type="evidence" value="ECO:0007669"/>
    <property type="project" value="InterPro"/>
</dbReference>
<organism evidence="2 3">
    <name type="scientific">Hymenobacter perfusus</name>
    <dbReference type="NCBI Taxonomy" id="1236770"/>
    <lineage>
        <taxon>Bacteria</taxon>
        <taxon>Pseudomonadati</taxon>
        <taxon>Bacteroidota</taxon>
        <taxon>Cytophagia</taxon>
        <taxon>Cytophagales</taxon>
        <taxon>Hymenobacteraceae</taxon>
        <taxon>Hymenobacter</taxon>
    </lineage>
</organism>
<dbReference type="RefSeq" id="WP_125440453.1">
    <property type="nucleotide sequence ID" value="NZ_RWIU01000010.1"/>
</dbReference>
<evidence type="ECO:0000313" key="2">
    <source>
        <dbReference type="EMBL" id="RSK38932.1"/>
    </source>
</evidence>
<keyword evidence="3" id="KW-1185">Reference proteome</keyword>
<keyword evidence="2" id="KW-0255">Endonuclease</keyword>
<evidence type="ECO:0000313" key="3">
    <source>
        <dbReference type="Proteomes" id="UP000270291"/>
    </source>
</evidence>
<gene>
    <name evidence="2" type="ORF">EI293_20645</name>
</gene>